<dbReference type="InterPro" id="IPR022742">
    <property type="entry name" value="Hydrolase_4"/>
</dbReference>
<dbReference type="EMBL" id="OV696692">
    <property type="protein sequence ID" value="CAH1270036.1"/>
    <property type="molecule type" value="Genomic_DNA"/>
</dbReference>
<dbReference type="InterPro" id="IPR000073">
    <property type="entry name" value="AB_hydrolase_1"/>
</dbReference>
<evidence type="ECO:0000313" key="3">
    <source>
        <dbReference type="Proteomes" id="UP000838412"/>
    </source>
</evidence>
<dbReference type="InterPro" id="IPR029058">
    <property type="entry name" value="AB_hydrolase_fold"/>
</dbReference>
<gene>
    <name evidence="2" type="primary">MGLL</name>
    <name evidence="2" type="ORF">BLAG_LOCUS22472</name>
</gene>
<accession>A0A8K0EXS9</accession>
<dbReference type="Pfam" id="PF12146">
    <property type="entry name" value="Hydrolase_4"/>
    <property type="match status" value="1"/>
</dbReference>
<proteinExistence type="predicted"/>
<dbReference type="OrthoDB" id="2498029at2759"/>
<organism evidence="2 3">
    <name type="scientific">Branchiostoma lanceolatum</name>
    <name type="common">Common lancelet</name>
    <name type="synonym">Amphioxus lanceolatum</name>
    <dbReference type="NCBI Taxonomy" id="7740"/>
    <lineage>
        <taxon>Eukaryota</taxon>
        <taxon>Metazoa</taxon>
        <taxon>Chordata</taxon>
        <taxon>Cephalochordata</taxon>
        <taxon>Leptocardii</taxon>
        <taxon>Amphioxiformes</taxon>
        <taxon>Branchiostomatidae</taxon>
        <taxon>Branchiostoma</taxon>
    </lineage>
</organism>
<dbReference type="Proteomes" id="UP000838412">
    <property type="component" value="Chromosome 7"/>
</dbReference>
<reference evidence="2" key="1">
    <citation type="submission" date="2022-01" db="EMBL/GenBank/DDBJ databases">
        <authorList>
            <person name="Braso-Vives M."/>
        </authorList>
    </citation>
    <scope>NUCLEOTIDE SEQUENCE</scope>
</reference>
<evidence type="ECO:0000313" key="2">
    <source>
        <dbReference type="EMBL" id="CAH1270036.1"/>
    </source>
</evidence>
<evidence type="ECO:0000259" key="1">
    <source>
        <dbReference type="Pfam" id="PF12146"/>
    </source>
</evidence>
<sequence length="316" mass="35438">MAPVPDTDRRTPQGVRYSTVPHIVNSDGQYLYCRTWEPTLQAGQKLRALLFVSHGLGSHCGVLGPILAQLLNSHGFLVFGHDHVGHGESEGERVHVGDFGPLARDLIQHVDMMVAKYPGVPVFLFGHSIGGAVAFTASCQRPGFFRGMVLSGPAIENSYTKADILRWTLLWTVAYIWPYKNIGPSRNAVLTKDTKKARKYAEDPLVYKGDYRLYSSCMVLYGMDRLRQDYAIKTGKGLLPTVDCPFLVLHGEDDEHCDISGSWKLYEQARSKDKEIKTYPNCRHVLLLETPEDVEKVKQDILDWYLARVDPAESAT</sequence>
<dbReference type="PANTHER" id="PTHR11614">
    <property type="entry name" value="PHOSPHOLIPASE-RELATED"/>
    <property type="match status" value="1"/>
</dbReference>
<dbReference type="InterPro" id="IPR051044">
    <property type="entry name" value="MAG_DAG_Lipase"/>
</dbReference>
<dbReference type="PRINTS" id="PR00111">
    <property type="entry name" value="ABHYDROLASE"/>
</dbReference>
<keyword evidence="3" id="KW-1185">Reference proteome</keyword>
<name>A0A8K0EXS9_BRALA</name>
<feature type="domain" description="Serine aminopeptidase S33" evidence="1">
    <location>
        <begin position="45"/>
        <end position="290"/>
    </location>
</feature>
<dbReference type="Gene3D" id="3.40.50.1820">
    <property type="entry name" value="alpha/beta hydrolase"/>
    <property type="match status" value="1"/>
</dbReference>
<protein>
    <submittedName>
        <fullName evidence="2">MGLL protein</fullName>
    </submittedName>
</protein>
<dbReference type="SUPFAM" id="SSF53474">
    <property type="entry name" value="alpha/beta-Hydrolases"/>
    <property type="match status" value="1"/>
</dbReference>
<dbReference type="AlphaFoldDB" id="A0A8K0EXS9"/>